<name>A0AAW1K4R8_SAPOF</name>
<dbReference type="Proteomes" id="UP001443914">
    <property type="component" value="Unassembled WGS sequence"/>
</dbReference>
<comment type="caution">
    <text evidence="3">The sequence shown here is derived from an EMBL/GenBank/DDBJ whole genome shotgun (WGS) entry which is preliminary data.</text>
</comment>
<keyword evidence="1" id="KW-0175">Coiled coil</keyword>
<feature type="coiled-coil region" evidence="1">
    <location>
        <begin position="22"/>
        <end position="49"/>
    </location>
</feature>
<feature type="region of interest" description="Disordered" evidence="2">
    <location>
        <begin position="109"/>
        <end position="129"/>
    </location>
</feature>
<gene>
    <name evidence="3" type="ORF">RND81_06G007000</name>
</gene>
<evidence type="ECO:0000256" key="2">
    <source>
        <dbReference type="SAM" id="MobiDB-lite"/>
    </source>
</evidence>
<protein>
    <submittedName>
        <fullName evidence="3">Uncharacterized protein</fullName>
    </submittedName>
</protein>
<reference evidence="3" key="1">
    <citation type="submission" date="2024-03" db="EMBL/GenBank/DDBJ databases">
        <title>WGS assembly of Saponaria officinalis var. Norfolk2.</title>
        <authorList>
            <person name="Jenkins J."/>
            <person name="Shu S."/>
            <person name="Grimwood J."/>
            <person name="Barry K."/>
            <person name="Goodstein D."/>
            <person name="Schmutz J."/>
            <person name="Leebens-Mack J."/>
            <person name="Osbourn A."/>
        </authorList>
    </citation>
    <scope>NUCLEOTIDE SEQUENCE [LARGE SCALE GENOMIC DNA]</scope>
    <source>
        <strain evidence="3">JIC</strain>
    </source>
</reference>
<dbReference type="AlphaFoldDB" id="A0AAW1K4R8"/>
<accession>A0AAW1K4R8</accession>
<evidence type="ECO:0000256" key="1">
    <source>
        <dbReference type="SAM" id="Coils"/>
    </source>
</evidence>
<keyword evidence="4" id="KW-1185">Reference proteome</keyword>
<organism evidence="3 4">
    <name type="scientific">Saponaria officinalis</name>
    <name type="common">Common soapwort</name>
    <name type="synonym">Lychnis saponaria</name>
    <dbReference type="NCBI Taxonomy" id="3572"/>
    <lineage>
        <taxon>Eukaryota</taxon>
        <taxon>Viridiplantae</taxon>
        <taxon>Streptophyta</taxon>
        <taxon>Embryophyta</taxon>
        <taxon>Tracheophyta</taxon>
        <taxon>Spermatophyta</taxon>
        <taxon>Magnoliopsida</taxon>
        <taxon>eudicotyledons</taxon>
        <taxon>Gunneridae</taxon>
        <taxon>Pentapetalae</taxon>
        <taxon>Caryophyllales</taxon>
        <taxon>Caryophyllaceae</taxon>
        <taxon>Caryophylleae</taxon>
        <taxon>Saponaria</taxon>
    </lineage>
</organism>
<dbReference type="EMBL" id="JBDFQZ010000006">
    <property type="protein sequence ID" value="KAK9713151.1"/>
    <property type="molecule type" value="Genomic_DNA"/>
</dbReference>
<evidence type="ECO:0000313" key="4">
    <source>
        <dbReference type="Proteomes" id="UP001443914"/>
    </source>
</evidence>
<evidence type="ECO:0000313" key="3">
    <source>
        <dbReference type="EMBL" id="KAK9713151.1"/>
    </source>
</evidence>
<sequence length="129" mass="14889">MCYRHEEEWHNRTPPPNTVTAAARLAALLDSLSRRLTQAKAREAALSRQLRDMKRFVSVMEILECYLKRRFCEQQVLLHQLLVSSQQIVLCTSCLFSVRNEATMRITAQQRSHHSLNAQNQIPSKGNRG</sequence>
<proteinExistence type="predicted"/>